<sequence length="88" mass="9482">MCDTALPSRAVRILSDAGARSIYDEVFGPALAILYPDQIPFFAYAAGPAADQASDYDRNMRVRAALDAVCCPAAEQCWYPTPLAKPQA</sequence>
<dbReference type="Proteomes" id="UP001217918">
    <property type="component" value="Unassembled WGS sequence"/>
</dbReference>
<organism evidence="1 2">
    <name type="scientific">Phyllachora maydis</name>
    <dbReference type="NCBI Taxonomy" id="1825666"/>
    <lineage>
        <taxon>Eukaryota</taxon>
        <taxon>Fungi</taxon>
        <taxon>Dikarya</taxon>
        <taxon>Ascomycota</taxon>
        <taxon>Pezizomycotina</taxon>
        <taxon>Sordariomycetes</taxon>
        <taxon>Sordariomycetidae</taxon>
        <taxon>Phyllachorales</taxon>
        <taxon>Phyllachoraceae</taxon>
        <taxon>Phyllachora</taxon>
    </lineage>
</organism>
<evidence type="ECO:0000313" key="1">
    <source>
        <dbReference type="EMBL" id="KAK2072123.1"/>
    </source>
</evidence>
<proteinExistence type="predicted"/>
<dbReference type="EMBL" id="JAQQPM010000005">
    <property type="protein sequence ID" value="KAK2072123.1"/>
    <property type="molecule type" value="Genomic_DNA"/>
</dbReference>
<gene>
    <name evidence="1" type="ORF">P8C59_006498</name>
</gene>
<keyword evidence="2" id="KW-1185">Reference proteome</keyword>
<dbReference type="AlphaFoldDB" id="A0AAD9MFK4"/>
<comment type="caution">
    <text evidence="1">The sequence shown here is derived from an EMBL/GenBank/DDBJ whole genome shotgun (WGS) entry which is preliminary data.</text>
</comment>
<protein>
    <submittedName>
        <fullName evidence="1">Uncharacterized protein</fullName>
    </submittedName>
</protein>
<evidence type="ECO:0000313" key="2">
    <source>
        <dbReference type="Proteomes" id="UP001217918"/>
    </source>
</evidence>
<reference evidence="1" key="1">
    <citation type="journal article" date="2023" name="Mol. Plant Microbe Interact.">
        <title>Elucidating the Obligate Nature and Biological Capacity of an Invasive Fungal Corn Pathogen.</title>
        <authorList>
            <person name="MacCready J.S."/>
            <person name="Roggenkamp E.M."/>
            <person name="Gdanetz K."/>
            <person name="Chilvers M.I."/>
        </authorList>
    </citation>
    <scope>NUCLEOTIDE SEQUENCE</scope>
    <source>
        <strain evidence="1">PM02</strain>
    </source>
</reference>
<accession>A0AAD9MFK4</accession>
<name>A0AAD9MFK4_9PEZI</name>